<feature type="domain" description="ABC transporter" evidence="5">
    <location>
        <begin position="259"/>
        <end position="504"/>
    </location>
</feature>
<keyword evidence="3" id="KW-0547">Nucleotide-binding</keyword>
<dbReference type="PROSITE" id="PS00211">
    <property type="entry name" value="ABC_TRANSPORTER_1"/>
    <property type="match status" value="1"/>
</dbReference>
<dbReference type="InterPro" id="IPR050107">
    <property type="entry name" value="ABC_carbohydrate_import_ATPase"/>
</dbReference>
<sequence length="508" mass="56368">MSNTTPLLSIKGITKRFTGITAVDHVSFDIHKNEVHALIGENGAGKSTLCKMLTGAYSIDEGHIEIDGKKVNFKGPADSMKEGINMVYQERNLIGYMTAAQNISLGTEIMKGIIMDQKAIMKRAEDVRERLGVDVPLDVPVEKLGAGAQQLVEIMRAGSTMPKLLILDEPTASLGEGEIEPFLNFVKRLTKELHISVIYITHKLEEIFTIADKVTVMADGKKTMTADIPQITQEECVRAMIRSDKIKAVEVPEKDFSELEKNKILEVQELTYDGRKHAVPFFVCKGEVVGFYGLVGAGRTETMEVISGIRMADKKEFTFDGEVITGGDSYKMIQKGMILTPELRINGIFPTLNLVENVCTLFVRKFATKIGMVKGREGRRFTEDVLKKNGTKYTSKNQLISELSGGNMQKIIIGRSVEVENLKLLTVDEPTAGLDLGAKSEIYLKIRNLADKMQKSVVFISSELEELMKVCDRMYIFYNGDVVKELKRKAFDKEAILGYALGGVGNGR</sequence>
<keyword evidence="2" id="KW-0677">Repeat</keyword>
<dbReference type="InterPro" id="IPR027417">
    <property type="entry name" value="P-loop_NTPase"/>
</dbReference>
<dbReference type="RefSeq" id="WP_066734813.1">
    <property type="nucleotide sequence ID" value="NZ_JAJCIQ010000007.1"/>
</dbReference>
<dbReference type="SUPFAM" id="SSF52540">
    <property type="entry name" value="P-loop containing nucleoside triphosphate hydrolases"/>
    <property type="match status" value="2"/>
</dbReference>
<gene>
    <name evidence="6" type="ORF">LIZ65_10960</name>
</gene>
<evidence type="ECO:0000313" key="6">
    <source>
        <dbReference type="EMBL" id="MCB7387808.1"/>
    </source>
</evidence>
<keyword evidence="7" id="KW-1185">Reference proteome</keyword>
<dbReference type="CDD" id="cd03215">
    <property type="entry name" value="ABC_Carb_Monos_II"/>
    <property type="match status" value="1"/>
</dbReference>
<evidence type="ECO:0000313" key="7">
    <source>
        <dbReference type="Proteomes" id="UP001299546"/>
    </source>
</evidence>
<dbReference type="InterPro" id="IPR003439">
    <property type="entry name" value="ABC_transporter-like_ATP-bd"/>
</dbReference>
<keyword evidence="1" id="KW-0813">Transport</keyword>
<evidence type="ECO:0000256" key="1">
    <source>
        <dbReference type="ARBA" id="ARBA00022448"/>
    </source>
</evidence>
<dbReference type="Pfam" id="PF00005">
    <property type="entry name" value="ABC_tran"/>
    <property type="match status" value="2"/>
</dbReference>
<dbReference type="PANTHER" id="PTHR43790">
    <property type="entry name" value="CARBOHYDRATE TRANSPORT ATP-BINDING PROTEIN MG119-RELATED"/>
    <property type="match status" value="1"/>
</dbReference>
<dbReference type="Gene3D" id="3.40.50.300">
    <property type="entry name" value="P-loop containing nucleotide triphosphate hydrolases"/>
    <property type="match status" value="2"/>
</dbReference>
<reference evidence="6 7" key="1">
    <citation type="submission" date="2021-10" db="EMBL/GenBank/DDBJ databases">
        <title>Collection of gut derived symbiotic bacterial strains cultured from healthy donors.</title>
        <authorList>
            <person name="Lin H."/>
            <person name="Littmann E."/>
            <person name="Kohout C."/>
            <person name="Pamer E.G."/>
        </authorList>
    </citation>
    <scope>NUCLEOTIDE SEQUENCE [LARGE SCALE GENOMIC DNA]</scope>
    <source>
        <strain evidence="6 7">DFI.1.165</strain>
    </source>
</reference>
<accession>A0ABS8DHB3</accession>
<feature type="domain" description="ABC transporter" evidence="5">
    <location>
        <begin position="8"/>
        <end position="244"/>
    </location>
</feature>
<protein>
    <submittedName>
        <fullName evidence="6">Sugar ABC transporter ATP-binding protein</fullName>
    </submittedName>
</protein>
<dbReference type="PROSITE" id="PS50893">
    <property type="entry name" value="ABC_TRANSPORTER_2"/>
    <property type="match status" value="2"/>
</dbReference>
<keyword evidence="4 6" id="KW-0067">ATP-binding</keyword>
<evidence type="ECO:0000256" key="3">
    <source>
        <dbReference type="ARBA" id="ARBA00022741"/>
    </source>
</evidence>
<dbReference type="SMART" id="SM00382">
    <property type="entry name" value="AAA"/>
    <property type="match status" value="2"/>
</dbReference>
<dbReference type="InterPro" id="IPR017871">
    <property type="entry name" value="ABC_transporter-like_CS"/>
</dbReference>
<dbReference type="CDD" id="cd03216">
    <property type="entry name" value="ABC_Carb_Monos_I"/>
    <property type="match status" value="1"/>
</dbReference>
<name>A0ABS8DHB3_9FIRM</name>
<comment type="caution">
    <text evidence="6">The sequence shown here is derived from an EMBL/GenBank/DDBJ whole genome shotgun (WGS) entry which is preliminary data.</text>
</comment>
<dbReference type="PANTHER" id="PTHR43790:SF9">
    <property type="entry name" value="GALACTOFURANOSE TRANSPORTER ATP-BINDING PROTEIN YTFR"/>
    <property type="match status" value="1"/>
</dbReference>
<organism evidence="6 7">
    <name type="scientific">Bariatricus massiliensis</name>
    <dbReference type="NCBI Taxonomy" id="1745713"/>
    <lineage>
        <taxon>Bacteria</taxon>
        <taxon>Bacillati</taxon>
        <taxon>Bacillota</taxon>
        <taxon>Clostridia</taxon>
        <taxon>Lachnospirales</taxon>
        <taxon>Lachnospiraceae</taxon>
        <taxon>Bariatricus</taxon>
    </lineage>
</organism>
<evidence type="ECO:0000256" key="2">
    <source>
        <dbReference type="ARBA" id="ARBA00022737"/>
    </source>
</evidence>
<dbReference type="InterPro" id="IPR003593">
    <property type="entry name" value="AAA+_ATPase"/>
</dbReference>
<dbReference type="GO" id="GO:0005524">
    <property type="term" value="F:ATP binding"/>
    <property type="evidence" value="ECO:0007669"/>
    <property type="project" value="UniProtKB-KW"/>
</dbReference>
<evidence type="ECO:0000259" key="5">
    <source>
        <dbReference type="PROSITE" id="PS50893"/>
    </source>
</evidence>
<evidence type="ECO:0000256" key="4">
    <source>
        <dbReference type="ARBA" id="ARBA00022840"/>
    </source>
</evidence>
<dbReference type="Proteomes" id="UP001299546">
    <property type="component" value="Unassembled WGS sequence"/>
</dbReference>
<dbReference type="EMBL" id="JAJCIS010000006">
    <property type="protein sequence ID" value="MCB7387808.1"/>
    <property type="molecule type" value="Genomic_DNA"/>
</dbReference>
<proteinExistence type="predicted"/>